<evidence type="ECO:0000313" key="2">
    <source>
        <dbReference type="EMBL" id="KAH9382261.1"/>
    </source>
</evidence>
<feature type="domain" description="Methyltransferase type 11" evidence="1">
    <location>
        <begin position="4"/>
        <end position="51"/>
    </location>
</feature>
<reference evidence="2 3" key="1">
    <citation type="journal article" date="2020" name="Cell">
        <title>Large-Scale Comparative Analyses of Tick Genomes Elucidate Their Genetic Diversity and Vector Capacities.</title>
        <authorList>
            <consortium name="Tick Genome and Microbiome Consortium (TIGMIC)"/>
            <person name="Jia N."/>
            <person name="Wang J."/>
            <person name="Shi W."/>
            <person name="Du L."/>
            <person name="Sun Y."/>
            <person name="Zhan W."/>
            <person name="Jiang J.F."/>
            <person name="Wang Q."/>
            <person name="Zhang B."/>
            <person name="Ji P."/>
            <person name="Bell-Sakyi L."/>
            <person name="Cui X.M."/>
            <person name="Yuan T.T."/>
            <person name="Jiang B.G."/>
            <person name="Yang W.F."/>
            <person name="Lam T.T."/>
            <person name="Chang Q.C."/>
            <person name="Ding S.J."/>
            <person name="Wang X.J."/>
            <person name="Zhu J.G."/>
            <person name="Ruan X.D."/>
            <person name="Zhao L."/>
            <person name="Wei J.T."/>
            <person name="Ye R.Z."/>
            <person name="Que T.C."/>
            <person name="Du C.H."/>
            <person name="Zhou Y.H."/>
            <person name="Cheng J.X."/>
            <person name="Dai P.F."/>
            <person name="Guo W.B."/>
            <person name="Han X.H."/>
            <person name="Huang E.J."/>
            <person name="Li L.F."/>
            <person name="Wei W."/>
            <person name="Gao Y.C."/>
            <person name="Liu J.Z."/>
            <person name="Shao H.Z."/>
            <person name="Wang X."/>
            <person name="Wang C.C."/>
            <person name="Yang T.C."/>
            <person name="Huo Q.B."/>
            <person name="Li W."/>
            <person name="Chen H.Y."/>
            <person name="Chen S.E."/>
            <person name="Zhou L.G."/>
            <person name="Ni X.B."/>
            <person name="Tian J.H."/>
            <person name="Sheng Y."/>
            <person name="Liu T."/>
            <person name="Pan Y.S."/>
            <person name="Xia L.Y."/>
            <person name="Li J."/>
            <person name="Zhao F."/>
            <person name="Cao W.C."/>
        </authorList>
    </citation>
    <scope>NUCLEOTIDE SEQUENCE [LARGE SCALE GENOMIC DNA]</scope>
    <source>
        <strain evidence="2">HaeL-2018</strain>
    </source>
</reference>
<dbReference type="InterPro" id="IPR052356">
    <property type="entry name" value="Thiol_S-MT"/>
</dbReference>
<dbReference type="Proteomes" id="UP000821853">
    <property type="component" value="Chromosome 9"/>
</dbReference>
<organism evidence="2 3">
    <name type="scientific">Haemaphysalis longicornis</name>
    <name type="common">Bush tick</name>
    <dbReference type="NCBI Taxonomy" id="44386"/>
    <lineage>
        <taxon>Eukaryota</taxon>
        <taxon>Metazoa</taxon>
        <taxon>Ecdysozoa</taxon>
        <taxon>Arthropoda</taxon>
        <taxon>Chelicerata</taxon>
        <taxon>Arachnida</taxon>
        <taxon>Acari</taxon>
        <taxon>Parasitiformes</taxon>
        <taxon>Ixodida</taxon>
        <taxon>Ixodoidea</taxon>
        <taxon>Ixodidae</taxon>
        <taxon>Haemaphysalinae</taxon>
        <taxon>Haemaphysalis</taxon>
    </lineage>
</organism>
<dbReference type="InterPro" id="IPR013216">
    <property type="entry name" value="Methyltransf_11"/>
</dbReference>
<dbReference type="OrthoDB" id="416496at2759"/>
<dbReference type="PANTHER" id="PTHR45036">
    <property type="entry name" value="METHYLTRANSFERASE LIKE 7B"/>
    <property type="match status" value="1"/>
</dbReference>
<dbReference type="AlphaFoldDB" id="A0A9J6H3F2"/>
<dbReference type="Gene3D" id="3.40.50.150">
    <property type="entry name" value="Vaccinia Virus protein VP39"/>
    <property type="match status" value="1"/>
</dbReference>
<dbReference type="EMBL" id="JABSTR010000011">
    <property type="protein sequence ID" value="KAH9382261.1"/>
    <property type="molecule type" value="Genomic_DNA"/>
</dbReference>
<keyword evidence="3" id="KW-1185">Reference proteome</keyword>
<accession>A0A9J6H3F2</accession>
<dbReference type="PANTHER" id="PTHR45036:SF1">
    <property type="entry name" value="METHYLTRANSFERASE LIKE 7A"/>
    <property type="match status" value="1"/>
</dbReference>
<gene>
    <name evidence="2" type="ORF">HPB48_016558</name>
</gene>
<evidence type="ECO:0000313" key="3">
    <source>
        <dbReference type="Proteomes" id="UP000821853"/>
    </source>
</evidence>
<dbReference type="GO" id="GO:0008757">
    <property type="term" value="F:S-adenosylmethionine-dependent methyltransferase activity"/>
    <property type="evidence" value="ECO:0007669"/>
    <property type="project" value="InterPro"/>
</dbReference>
<dbReference type="InterPro" id="IPR029063">
    <property type="entry name" value="SAM-dependent_MTases_sf"/>
</dbReference>
<evidence type="ECO:0000259" key="1">
    <source>
        <dbReference type="Pfam" id="PF08241"/>
    </source>
</evidence>
<sequence length="84" mass="9308">MERWVHAYGEDMSELQDEQFDVVLLTYLLCSTSDPLKVLKEAKRVLVKVGTSCCSIGVVSRIASVHFNATLSAQNNPWGEFSGT</sequence>
<dbReference type="SUPFAM" id="SSF53335">
    <property type="entry name" value="S-adenosyl-L-methionine-dependent methyltransferases"/>
    <property type="match status" value="1"/>
</dbReference>
<name>A0A9J6H3F2_HAELO</name>
<protein>
    <recommendedName>
        <fullName evidence="1">Methyltransferase type 11 domain-containing protein</fullName>
    </recommendedName>
</protein>
<proteinExistence type="predicted"/>
<dbReference type="Pfam" id="PF08241">
    <property type="entry name" value="Methyltransf_11"/>
    <property type="match status" value="1"/>
</dbReference>
<comment type="caution">
    <text evidence="2">The sequence shown here is derived from an EMBL/GenBank/DDBJ whole genome shotgun (WGS) entry which is preliminary data.</text>
</comment>
<dbReference type="VEuPathDB" id="VectorBase:HLOH_063997"/>